<dbReference type="Gene3D" id="2.120.10.80">
    <property type="entry name" value="Kelch-type beta propeller"/>
    <property type="match status" value="1"/>
</dbReference>
<dbReference type="STRING" id="644358.A0A0C4E832"/>
<dbReference type="EMBL" id="ADBL01002117">
    <property type="status" value="NOT_ANNOTATED_CDS"/>
    <property type="molecule type" value="Genomic_DNA"/>
</dbReference>
<dbReference type="eggNOG" id="ENOG502SMKA">
    <property type="taxonomic scope" value="Eukaryota"/>
</dbReference>
<evidence type="ECO:0008006" key="5">
    <source>
        <dbReference type="Google" id="ProtNLM"/>
    </source>
</evidence>
<proteinExistence type="predicted"/>
<name>A0A0C4E832_MAGP6</name>
<feature type="region of interest" description="Disordered" evidence="1">
    <location>
        <begin position="292"/>
        <end position="318"/>
    </location>
</feature>
<feature type="region of interest" description="Disordered" evidence="1">
    <location>
        <begin position="621"/>
        <end position="715"/>
    </location>
</feature>
<reference evidence="2" key="3">
    <citation type="submission" date="2011-03" db="EMBL/GenBank/DDBJ databases">
        <title>Annotation of Magnaporthe poae ATCC 64411.</title>
        <authorList>
            <person name="Ma L.-J."/>
            <person name="Dead R."/>
            <person name="Young S.K."/>
            <person name="Zeng Q."/>
            <person name="Gargeya S."/>
            <person name="Fitzgerald M."/>
            <person name="Haas B."/>
            <person name="Abouelleil A."/>
            <person name="Alvarado L."/>
            <person name="Arachchi H.M."/>
            <person name="Berlin A."/>
            <person name="Brown A."/>
            <person name="Chapman S.B."/>
            <person name="Chen Z."/>
            <person name="Dunbar C."/>
            <person name="Freedman E."/>
            <person name="Gearin G."/>
            <person name="Gellesch M."/>
            <person name="Goldberg J."/>
            <person name="Griggs A."/>
            <person name="Gujja S."/>
            <person name="Heiman D."/>
            <person name="Howarth C."/>
            <person name="Larson L."/>
            <person name="Lui A."/>
            <person name="MacDonald P.J.P."/>
            <person name="Mehta T."/>
            <person name="Montmayeur A."/>
            <person name="Murphy C."/>
            <person name="Neiman D."/>
            <person name="Pearson M."/>
            <person name="Priest M."/>
            <person name="Roberts A."/>
            <person name="Saif S."/>
            <person name="Shea T."/>
            <person name="Shenoy N."/>
            <person name="Sisk P."/>
            <person name="Stolte C."/>
            <person name="Sykes S."/>
            <person name="Yandava C."/>
            <person name="Wortman J."/>
            <person name="Nusbaum C."/>
            <person name="Birren B."/>
        </authorList>
    </citation>
    <scope>NUCLEOTIDE SEQUENCE</scope>
    <source>
        <strain evidence="2">ATCC 64411</strain>
    </source>
</reference>
<reference evidence="2" key="2">
    <citation type="submission" date="2010-05" db="EMBL/GenBank/DDBJ databases">
        <title>The Genome Sequence of Magnaporthe poae strain ATCC 64411.</title>
        <authorList>
            <consortium name="The Broad Institute Genome Sequencing Platform"/>
            <consortium name="Broad Institute Genome Sequencing Center for Infectious Disease"/>
            <person name="Ma L.-J."/>
            <person name="Dead R."/>
            <person name="Young S."/>
            <person name="Zeng Q."/>
            <person name="Koehrsen M."/>
            <person name="Alvarado L."/>
            <person name="Berlin A."/>
            <person name="Chapman S.B."/>
            <person name="Chen Z."/>
            <person name="Freedman E."/>
            <person name="Gellesch M."/>
            <person name="Goldberg J."/>
            <person name="Griggs A."/>
            <person name="Gujja S."/>
            <person name="Heilman E.R."/>
            <person name="Heiman D."/>
            <person name="Hepburn T."/>
            <person name="Howarth C."/>
            <person name="Jen D."/>
            <person name="Larson L."/>
            <person name="Mehta T."/>
            <person name="Neiman D."/>
            <person name="Pearson M."/>
            <person name="Roberts A."/>
            <person name="Saif S."/>
            <person name="Shea T."/>
            <person name="Shenoy N."/>
            <person name="Sisk P."/>
            <person name="Stolte C."/>
            <person name="Sykes S."/>
            <person name="Walk T."/>
            <person name="White J."/>
            <person name="Yandava C."/>
            <person name="Haas B."/>
            <person name="Nusbaum C."/>
            <person name="Birren B."/>
        </authorList>
    </citation>
    <scope>NUCLEOTIDE SEQUENCE</scope>
    <source>
        <strain evidence="2">ATCC 64411</strain>
    </source>
</reference>
<feature type="compositionally biased region" description="Polar residues" evidence="1">
    <location>
        <begin position="309"/>
        <end position="318"/>
    </location>
</feature>
<feature type="compositionally biased region" description="Polar residues" evidence="1">
    <location>
        <begin position="671"/>
        <end position="680"/>
    </location>
</feature>
<dbReference type="InterPro" id="IPR011043">
    <property type="entry name" value="Gal_Oxase/kelch_b-propeller"/>
</dbReference>
<protein>
    <recommendedName>
        <fullName evidence="5">Kelch repeat protein</fullName>
    </recommendedName>
</protein>
<evidence type="ECO:0000313" key="4">
    <source>
        <dbReference type="Proteomes" id="UP000011715"/>
    </source>
</evidence>
<keyword evidence="4" id="KW-1185">Reference proteome</keyword>
<dbReference type="Proteomes" id="UP000011715">
    <property type="component" value="Unassembled WGS sequence"/>
</dbReference>
<organism evidence="3 4">
    <name type="scientific">Magnaporthiopsis poae (strain ATCC 64411 / 73-15)</name>
    <name type="common">Kentucky bluegrass fungus</name>
    <name type="synonym">Magnaporthe poae</name>
    <dbReference type="NCBI Taxonomy" id="644358"/>
    <lineage>
        <taxon>Eukaryota</taxon>
        <taxon>Fungi</taxon>
        <taxon>Dikarya</taxon>
        <taxon>Ascomycota</taxon>
        <taxon>Pezizomycotina</taxon>
        <taxon>Sordariomycetes</taxon>
        <taxon>Sordariomycetidae</taxon>
        <taxon>Magnaporthales</taxon>
        <taxon>Magnaporthaceae</taxon>
        <taxon>Magnaporthiopsis</taxon>
    </lineage>
</organism>
<dbReference type="AlphaFoldDB" id="A0A0C4E832"/>
<reference evidence="3" key="5">
    <citation type="submission" date="2015-06" db="UniProtKB">
        <authorList>
            <consortium name="EnsemblFungi"/>
        </authorList>
    </citation>
    <scope>IDENTIFICATION</scope>
    <source>
        <strain evidence="3">ATCC 64411</strain>
    </source>
</reference>
<accession>A0A0C4E832</accession>
<sequence>MPRANASKRTMDANEAIARVEVWQRAIGYTFADWRDGAAALNFGEVKIMQSTNGKPKAVPGIKGFQEAYEASRKCVVRHLLNEDKIKPAPGRLLYYGPKRAGSTNIMPQPKILATAARSLGLEGAVIWGNKNATDDRNITAVVVAVLGAVALLGGKAQLAESLGRLGLYGGMSDVERETARCLWKELDKHYYWLPWTCQVIAASIKTAPQAAAALAVAFGKDRTVALPLNRPWDFGAIRASDTTGFARAGMIGVWPGPGNQTILSWGGGDIFDGLKGSDDTFAAAPRLRAFRPASPGSTGGSWVPASDTPPTDSQSAQRIHRTRFGAYTSCNGFGFHMGGQVHEVTDQTYRFGEKRQAYLPGLVIYDMKKDQWANRTATGFGRKGYEGTYMNGQAVCLPTLGTGGQGLVVFIGGYHCATDGVQAGSDCNPGNGSGMELEMDRIIFYDIGTAKFHTQRTTGPQPTPRDRHCAAAAKADDSNAYEIVVFGGRRQTPAETFVLTVPGFRCFRANDSMKTPVARADHACAVLGGAGARQMVAVGGVHEHIYDAFNGPDPWMPSQHMQILDMTELKWNDAYRHDSPKYQQPSSVKKWYSNKTNLDAVQWEGSDTRALFAAAIGGIKASPVSPSSPETPPPSDTLLEPGSWLPGQSSWLLPRRQQQQQERSSDEQLTSGMTENQQWADPEEMWVSPPELYDEGYGIWPPQELHAPRLPQEL</sequence>
<evidence type="ECO:0000313" key="3">
    <source>
        <dbReference type="EnsemblFungi" id="MAPG_08719T0"/>
    </source>
</evidence>
<reference evidence="4" key="1">
    <citation type="submission" date="2010-05" db="EMBL/GenBank/DDBJ databases">
        <title>The genome sequence of Magnaporthe poae strain ATCC 64411.</title>
        <authorList>
            <person name="Ma L.-J."/>
            <person name="Dead R."/>
            <person name="Young S."/>
            <person name="Zeng Q."/>
            <person name="Koehrsen M."/>
            <person name="Alvarado L."/>
            <person name="Berlin A."/>
            <person name="Chapman S.B."/>
            <person name="Chen Z."/>
            <person name="Freedman E."/>
            <person name="Gellesch M."/>
            <person name="Goldberg J."/>
            <person name="Griggs A."/>
            <person name="Gujja S."/>
            <person name="Heilman E.R."/>
            <person name="Heiman D."/>
            <person name="Hepburn T."/>
            <person name="Howarth C."/>
            <person name="Jen D."/>
            <person name="Larson L."/>
            <person name="Mehta T."/>
            <person name="Neiman D."/>
            <person name="Pearson M."/>
            <person name="Roberts A."/>
            <person name="Saif S."/>
            <person name="Shea T."/>
            <person name="Shenoy N."/>
            <person name="Sisk P."/>
            <person name="Stolte C."/>
            <person name="Sykes S."/>
            <person name="Walk T."/>
            <person name="White J."/>
            <person name="Yandava C."/>
            <person name="Haas B."/>
            <person name="Nusbaum C."/>
            <person name="Birren B."/>
        </authorList>
    </citation>
    <scope>NUCLEOTIDE SEQUENCE [LARGE SCALE GENOMIC DNA]</scope>
    <source>
        <strain evidence="4">ATCC 64411 / 73-15</strain>
    </source>
</reference>
<dbReference type="EMBL" id="GL876973">
    <property type="protein sequence ID" value="KLU89750.1"/>
    <property type="molecule type" value="Genomic_DNA"/>
</dbReference>
<dbReference type="OrthoDB" id="540004at2759"/>
<dbReference type="EnsemblFungi" id="MAPG_08719T0">
    <property type="protein sequence ID" value="MAPG_08719T0"/>
    <property type="gene ID" value="MAPG_08719"/>
</dbReference>
<feature type="compositionally biased region" description="Low complexity" evidence="1">
    <location>
        <begin position="649"/>
        <end position="663"/>
    </location>
</feature>
<evidence type="ECO:0000313" key="2">
    <source>
        <dbReference type="EMBL" id="KLU89750.1"/>
    </source>
</evidence>
<dbReference type="SUPFAM" id="SSF50965">
    <property type="entry name" value="Galactose oxidase, central domain"/>
    <property type="match status" value="1"/>
</dbReference>
<gene>
    <name evidence="2" type="ORF">MAPG_08719</name>
</gene>
<dbReference type="VEuPathDB" id="FungiDB:MAPG_08719"/>
<dbReference type="InterPro" id="IPR015915">
    <property type="entry name" value="Kelch-typ_b-propeller"/>
</dbReference>
<evidence type="ECO:0000256" key="1">
    <source>
        <dbReference type="SAM" id="MobiDB-lite"/>
    </source>
</evidence>
<reference evidence="3" key="4">
    <citation type="journal article" date="2015" name="G3 (Bethesda)">
        <title>Genome sequences of three phytopathogenic species of the Magnaporthaceae family of fungi.</title>
        <authorList>
            <person name="Okagaki L.H."/>
            <person name="Nunes C.C."/>
            <person name="Sailsbery J."/>
            <person name="Clay B."/>
            <person name="Brown D."/>
            <person name="John T."/>
            <person name="Oh Y."/>
            <person name="Young N."/>
            <person name="Fitzgerald M."/>
            <person name="Haas B.J."/>
            <person name="Zeng Q."/>
            <person name="Young S."/>
            <person name="Adiconis X."/>
            <person name="Fan L."/>
            <person name="Levin J.Z."/>
            <person name="Mitchell T.K."/>
            <person name="Okubara P.A."/>
            <person name="Farman M.L."/>
            <person name="Kohn L.M."/>
            <person name="Birren B."/>
            <person name="Ma L.-J."/>
            <person name="Dean R.A."/>
        </authorList>
    </citation>
    <scope>NUCLEOTIDE SEQUENCE</scope>
    <source>
        <strain evidence="3">ATCC 64411 / 73-15</strain>
    </source>
</reference>